<dbReference type="Proteomes" id="UP001305414">
    <property type="component" value="Unassembled WGS sequence"/>
</dbReference>
<dbReference type="Pfam" id="PF23189">
    <property type="entry name" value="UPF0261_C"/>
    <property type="match status" value="1"/>
</dbReference>
<keyword evidence="4" id="KW-1185">Reference proteome</keyword>
<protein>
    <submittedName>
        <fullName evidence="3">Uncharacterized protein</fullName>
    </submittedName>
</protein>
<evidence type="ECO:0000313" key="4">
    <source>
        <dbReference type="Proteomes" id="UP001305414"/>
    </source>
</evidence>
<accession>A0AAN7UHX8</accession>
<evidence type="ECO:0000259" key="1">
    <source>
        <dbReference type="Pfam" id="PF06792"/>
    </source>
</evidence>
<sequence>MRKMTGQNPVTIVAVGTLDTKLAEYLYLRSQILEADPSTNVILVDAGRSATQHEAITVSQPEVLKASSASDGSLKSLPRGEVVKTMIDGAKRVISDLVNESKVHGVIALGGSGGTSISAAAMRELPLTLPKLIVSTVASGDTSSYVAESDITMMYSVVDIAGLNDVLRAVITNAAAAIAGMARSYAARCSAQTGDEARKKCVAITMFGVTTPAVTVARQRLEEMGFEVYVFHATGAGGRAMERLLREGRLDGVLDLTTTELADELVGGVMSANEDRLTTAAKTGVPQIVSVGALDTVVVVNFGPKDTVPEKFRDRKFFEHNPSVTLMRTTSEECGELGKRIASRLRANCVNAGAIEVWLPLKGVSAIAVQGQAFYDNKADKALFDAIKSGLDGSGIAVKEADADINDLDWAKSIARRLAELVNSESKG</sequence>
<dbReference type="InterPro" id="IPR056778">
    <property type="entry name" value="UPF0261_C"/>
</dbReference>
<dbReference type="Pfam" id="PF06792">
    <property type="entry name" value="UPF0261"/>
    <property type="match status" value="1"/>
</dbReference>
<dbReference type="EMBL" id="JAWHQM010000026">
    <property type="protein sequence ID" value="KAK5632770.1"/>
    <property type="molecule type" value="Genomic_DNA"/>
</dbReference>
<dbReference type="InterPro" id="IPR008322">
    <property type="entry name" value="UPF0261"/>
</dbReference>
<dbReference type="Gene3D" id="3.40.50.12030">
    <property type="entry name" value="Uncharacterised protein family UPF0261, NC domain"/>
    <property type="match status" value="1"/>
</dbReference>
<dbReference type="PIRSF" id="PIRSF033271">
    <property type="entry name" value="UCP033271"/>
    <property type="match status" value="1"/>
</dbReference>
<dbReference type="InterPro" id="IPR051353">
    <property type="entry name" value="Tobamovirus_resist_UPF0261"/>
</dbReference>
<dbReference type="NCBIfam" id="NF002674">
    <property type="entry name" value="PRK02399.1-2"/>
    <property type="match status" value="1"/>
</dbReference>
<dbReference type="AlphaFoldDB" id="A0AAN7UHX8"/>
<dbReference type="InterPro" id="IPR044122">
    <property type="entry name" value="UPF0261_N"/>
</dbReference>
<dbReference type="PANTHER" id="PTHR31862">
    <property type="entry name" value="UPF0261 DOMAIN PROTEIN (AFU_ORTHOLOGUE AFUA_1G10120)"/>
    <property type="match status" value="1"/>
</dbReference>
<organism evidence="3 4">
    <name type="scientific">Xylaria bambusicola</name>
    <dbReference type="NCBI Taxonomy" id="326684"/>
    <lineage>
        <taxon>Eukaryota</taxon>
        <taxon>Fungi</taxon>
        <taxon>Dikarya</taxon>
        <taxon>Ascomycota</taxon>
        <taxon>Pezizomycotina</taxon>
        <taxon>Sordariomycetes</taxon>
        <taxon>Xylariomycetidae</taxon>
        <taxon>Xylariales</taxon>
        <taxon>Xylariaceae</taxon>
        <taxon>Xylaria</taxon>
    </lineage>
</organism>
<proteinExistence type="predicted"/>
<reference evidence="3 4" key="1">
    <citation type="submission" date="2023-10" db="EMBL/GenBank/DDBJ databases">
        <title>Draft genome sequence of Xylaria bambusicola isolate GMP-LS, the root and basal stem rot pathogen of sugarcane in Indonesia.</title>
        <authorList>
            <person name="Selvaraj P."/>
            <person name="Muralishankar V."/>
            <person name="Muruganantham S."/>
            <person name="Sp S."/>
            <person name="Haryani S."/>
            <person name="Lau K.J.X."/>
            <person name="Naqvi N.I."/>
        </authorList>
    </citation>
    <scope>NUCLEOTIDE SEQUENCE [LARGE SCALE GENOMIC DNA]</scope>
    <source>
        <strain evidence="3">GMP-LS</strain>
    </source>
</reference>
<dbReference type="PANTHER" id="PTHR31862:SF1">
    <property type="entry name" value="UPF0261 DOMAIN PROTEIN (AFU_ORTHOLOGUE AFUA_1G10120)"/>
    <property type="match status" value="1"/>
</dbReference>
<evidence type="ECO:0000259" key="2">
    <source>
        <dbReference type="Pfam" id="PF23189"/>
    </source>
</evidence>
<name>A0AAN7UHX8_9PEZI</name>
<feature type="domain" description="UPF0261" evidence="2">
    <location>
        <begin position="199"/>
        <end position="421"/>
    </location>
</feature>
<comment type="caution">
    <text evidence="3">The sequence shown here is derived from an EMBL/GenBank/DDBJ whole genome shotgun (WGS) entry which is preliminary data.</text>
</comment>
<gene>
    <name evidence="3" type="ORF">RRF57_008484</name>
</gene>
<feature type="domain" description="UPF0261" evidence="1">
    <location>
        <begin position="11"/>
        <end position="186"/>
    </location>
</feature>
<dbReference type="CDD" id="cd15488">
    <property type="entry name" value="Tm-1-like"/>
    <property type="match status" value="1"/>
</dbReference>
<dbReference type="Gene3D" id="3.40.50.12020">
    <property type="entry name" value="Uncharacterised protein family UPF0261, NN domain"/>
    <property type="match status" value="1"/>
</dbReference>
<evidence type="ECO:0000313" key="3">
    <source>
        <dbReference type="EMBL" id="KAK5632770.1"/>
    </source>
</evidence>